<keyword evidence="3" id="KW-0645">Protease</keyword>
<evidence type="ECO:0000256" key="5">
    <source>
        <dbReference type="SAM" id="SignalP"/>
    </source>
</evidence>
<dbReference type="WBParaSite" id="L893_g32117.t1">
    <property type="protein sequence ID" value="L893_g32117.t1"/>
    <property type="gene ID" value="L893_g32117"/>
</dbReference>
<dbReference type="GO" id="GO:0006508">
    <property type="term" value="P:proteolysis"/>
    <property type="evidence" value="ECO:0007669"/>
    <property type="project" value="UniProtKB-KW"/>
</dbReference>
<feature type="compositionally biased region" description="Basic and acidic residues" evidence="4">
    <location>
        <begin position="275"/>
        <end position="284"/>
    </location>
</feature>
<dbReference type="Gene3D" id="2.40.10.10">
    <property type="entry name" value="Trypsin-like serine proteases"/>
    <property type="match status" value="1"/>
</dbReference>
<feature type="compositionally biased region" description="Basic and acidic residues" evidence="4">
    <location>
        <begin position="253"/>
        <end position="262"/>
    </location>
</feature>
<keyword evidence="7" id="KW-1185">Reference proteome</keyword>
<dbReference type="PRINTS" id="PR00722">
    <property type="entry name" value="CHYMOTRYPSIN"/>
</dbReference>
<comment type="similarity">
    <text evidence="2">Belongs to the peptidase S1 family. CLIP subfamily.</text>
</comment>
<dbReference type="InterPro" id="IPR033116">
    <property type="entry name" value="TRYPSIN_SER"/>
</dbReference>
<dbReference type="InterPro" id="IPR001254">
    <property type="entry name" value="Trypsin_dom"/>
</dbReference>
<feature type="domain" description="Peptidase S1" evidence="6">
    <location>
        <begin position="28"/>
        <end position="248"/>
    </location>
</feature>
<keyword evidence="3" id="KW-0378">Hydrolase</keyword>
<keyword evidence="5" id="KW-0732">Signal</keyword>
<dbReference type="SMART" id="SM00020">
    <property type="entry name" value="Tryp_SPc"/>
    <property type="match status" value="1"/>
</dbReference>
<keyword evidence="1" id="KW-1015">Disulfide bond</keyword>
<reference evidence="8" key="1">
    <citation type="submission" date="2016-11" db="UniProtKB">
        <authorList>
            <consortium name="WormBaseParasite"/>
        </authorList>
    </citation>
    <scope>IDENTIFICATION</scope>
</reference>
<keyword evidence="3" id="KW-0720">Serine protease</keyword>
<accession>A0A1I8A360</accession>
<dbReference type="PROSITE" id="PS00135">
    <property type="entry name" value="TRYPSIN_SER"/>
    <property type="match status" value="1"/>
</dbReference>
<dbReference type="InterPro" id="IPR043504">
    <property type="entry name" value="Peptidase_S1_PA_chymotrypsin"/>
</dbReference>
<feature type="chain" id="PRO_5009314202" evidence="5">
    <location>
        <begin position="18"/>
        <end position="316"/>
    </location>
</feature>
<dbReference type="FunFam" id="2.40.10.10:FF:000068">
    <property type="entry name" value="transmembrane protease serine 2"/>
    <property type="match status" value="1"/>
</dbReference>
<dbReference type="PANTHER" id="PTHR24256">
    <property type="entry name" value="TRYPTASE-RELATED"/>
    <property type="match status" value="1"/>
</dbReference>
<evidence type="ECO:0000256" key="3">
    <source>
        <dbReference type="RuleBase" id="RU363034"/>
    </source>
</evidence>
<dbReference type="InterPro" id="IPR001314">
    <property type="entry name" value="Peptidase_S1A"/>
</dbReference>
<protein>
    <submittedName>
        <fullName evidence="8">Peptidase S1 domain-containing protein</fullName>
    </submittedName>
</protein>
<dbReference type="SUPFAM" id="SSF50494">
    <property type="entry name" value="Trypsin-like serine proteases"/>
    <property type="match status" value="1"/>
</dbReference>
<organism evidence="7 8">
    <name type="scientific">Steinernema glaseri</name>
    <dbReference type="NCBI Taxonomy" id="37863"/>
    <lineage>
        <taxon>Eukaryota</taxon>
        <taxon>Metazoa</taxon>
        <taxon>Ecdysozoa</taxon>
        <taxon>Nematoda</taxon>
        <taxon>Chromadorea</taxon>
        <taxon>Rhabditida</taxon>
        <taxon>Tylenchina</taxon>
        <taxon>Panagrolaimomorpha</taxon>
        <taxon>Strongyloidoidea</taxon>
        <taxon>Steinernematidae</taxon>
        <taxon>Steinernema</taxon>
    </lineage>
</organism>
<evidence type="ECO:0000259" key="6">
    <source>
        <dbReference type="PROSITE" id="PS50240"/>
    </source>
</evidence>
<dbReference type="Proteomes" id="UP000095287">
    <property type="component" value="Unplaced"/>
</dbReference>
<feature type="signal peptide" evidence="5">
    <location>
        <begin position="1"/>
        <end position="17"/>
    </location>
</feature>
<dbReference type="InterPro" id="IPR009003">
    <property type="entry name" value="Peptidase_S1_PA"/>
</dbReference>
<dbReference type="PROSITE" id="PS00134">
    <property type="entry name" value="TRYPSIN_HIS"/>
    <property type="match status" value="1"/>
</dbReference>
<dbReference type="PROSITE" id="PS50240">
    <property type="entry name" value="TRYPSIN_DOM"/>
    <property type="match status" value="1"/>
</dbReference>
<sequence length="316" mass="35323">MNLLLLLLCVSLSLVSSSVVGRSAEKFIINGTLSEYNAYPSFASLMKDRQRYCGGTIVGKRWILSAAHCARAEEVTLGQAGLNTDRFEVQYSIENVFFHENYDGEEKNFVLGFDIALFETTEEIQFNYYVQPIKLPRKDIKIGSDAIAVGYGQTEKGIYSQKLLEAHSKIRACDEGKDNKFICFGSEEGNVCSGDSGGPLLRKDKNGTTWQYGVVSYGHRWRGRCLSKYASFFTRVSFYCDWIEKTTRGEVKCQDPEAEGPKVKATSTAPQVTPESKDEGKEDLPEQPDICLAEFEGICVWGVKDGTIWVNPDPPF</sequence>
<name>A0A1I8A360_9BILA</name>
<evidence type="ECO:0000256" key="4">
    <source>
        <dbReference type="SAM" id="MobiDB-lite"/>
    </source>
</evidence>
<dbReference type="AlphaFoldDB" id="A0A1I8A360"/>
<proteinExistence type="inferred from homology"/>
<evidence type="ECO:0000313" key="8">
    <source>
        <dbReference type="WBParaSite" id="L893_g32117.t1"/>
    </source>
</evidence>
<dbReference type="InterPro" id="IPR018114">
    <property type="entry name" value="TRYPSIN_HIS"/>
</dbReference>
<feature type="compositionally biased region" description="Polar residues" evidence="4">
    <location>
        <begin position="265"/>
        <end position="274"/>
    </location>
</feature>
<evidence type="ECO:0000256" key="1">
    <source>
        <dbReference type="ARBA" id="ARBA00023157"/>
    </source>
</evidence>
<feature type="region of interest" description="Disordered" evidence="4">
    <location>
        <begin position="253"/>
        <end position="285"/>
    </location>
</feature>
<dbReference type="InterPro" id="IPR051487">
    <property type="entry name" value="Ser/Thr_Proteases_Immune/Dev"/>
</dbReference>
<dbReference type="GO" id="GO:0004252">
    <property type="term" value="F:serine-type endopeptidase activity"/>
    <property type="evidence" value="ECO:0007669"/>
    <property type="project" value="InterPro"/>
</dbReference>
<evidence type="ECO:0000256" key="2">
    <source>
        <dbReference type="ARBA" id="ARBA00024195"/>
    </source>
</evidence>
<dbReference type="Pfam" id="PF00089">
    <property type="entry name" value="Trypsin"/>
    <property type="match status" value="1"/>
</dbReference>
<dbReference type="CDD" id="cd00190">
    <property type="entry name" value="Tryp_SPc"/>
    <property type="match status" value="1"/>
</dbReference>
<evidence type="ECO:0000313" key="7">
    <source>
        <dbReference type="Proteomes" id="UP000095287"/>
    </source>
</evidence>